<dbReference type="AlphaFoldDB" id="A0AAU7UAM5"/>
<dbReference type="EMBL" id="CP158299">
    <property type="protein sequence ID" value="XBV85137.1"/>
    <property type="molecule type" value="Genomic_DNA"/>
</dbReference>
<dbReference type="KEGG" id="dsc:ABOD76_17090"/>
<dbReference type="Gene3D" id="3.40.630.30">
    <property type="match status" value="1"/>
</dbReference>
<dbReference type="GO" id="GO:0016747">
    <property type="term" value="F:acyltransferase activity, transferring groups other than amino-acyl groups"/>
    <property type="evidence" value="ECO:0007669"/>
    <property type="project" value="InterPro"/>
</dbReference>
<dbReference type="InterPro" id="IPR016181">
    <property type="entry name" value="Acyl_CoA_acyltransferase"/>
</dbReference>
<organism evidence="2">
    <name type="scientific">Deinococcus sonorensis KR-87</name>
    <dbReference type="NCBI Taxonomy" id="694439"/>
    <lineage>
        <taxon>Bacteria</taxon>
        <taxon>Thermotogati</taxon>
        <taxon>Deinococcota</taxon>
        <taxon>Deinococci</taxon>
        <taxon>Deinococcales</taxon>
        <taxon>Deinococcaceae</taxon>
        <taxon>Deinococcus</taxon>
    </lineage>
</organism>
<dbReference type="RefSeq" id="WP_350243174.1">
    <property type="nucleotide sequence ID" value="NZ_CP158299.1"/>
</dbReference>
<evidence type="ECO:0000259" key="1">
    <source>
        <dbReference type="PROSITE" id="PS51186"/>
    </source>
</evidence>
<keyword evidence="2" id="KW-0808">Transferase</keyword>
<dbReference type="InterPro" id="IPR051531">
    <property type="entry name" value="N-acetyltransferase"/>
</dbReference>
<evidence type="ECO:0000313" key="2">
    <source>
        <dbReference type="EMBL" id="XBV85137.1"/>
    </source>
</evidence>
<reference evidence="2" key="1">
    <citation type="submission" date="2024-06" db="EMBL/GenBank/DDBJ databases">
        <title>Draft Genome Sequence of Deinococcus sonorensis Type Strain KR-87, a Biofilm Producing Representative of the Genus Deinococcus.</title>
        <authorList>
            <person name="Boren L.S."/>
            <person name="Grosso R.A."/>
            <person name="Hugenberg-Cox A.N."/>
            <person name="Hill J.T.E."/>
            <person name="Albert C.M."/>
            <person name="Tuohy J.M."/>
        </authorList>
    </citation>
    <scope>NUCLEOTIDE SEQUENCE</scope>
    <source>
        <strain evidence="2">KR-87</strain>
    </source>
</reference>
<gene>
    <name evidence="2" type="ORF">ABOD76_17090</name>
</gene>
<dbReference type="PROSITE" id="PS51186">
    <property type="entry name" value="GNAT"/>
    <property type="match status" value="1"/>
</dbReference>
<dbReference type="SUPFAM" id="SSF55729">
    <property type="entry name" value="Acyl-CoA N-acyltransferases (Nat)"/>
    <property type="match status" value="1"/>
</dbReference>
<dbReference type="InterPro" id="IPR000182">
    <property type="entry name" value="GNAT_dom"/>
</dbReference>
<dbReference type="Pfam" id="PF13302">
    <property type="entry name" value="Acetyltransf_3"/>
    <property type="match status" value="1"/>
</dbReference>
<dbReference type="PANTHER" id="PTHR43792:SF1">
    <property type="entry name" value="N-ACETYLTRANSFERASE DOMAIN-CONTAINING PROTEIN"/>
    <property type="match status" value="1"/>
</dbReference>
<accession>A0AAU7UAM5</accession>
<protein>
    <submittedName>
        <fullName evidence="2">GNAT family protein</fullName>
        <ecNumber evidence="2">2.-.-.-</ecNumber>
    </submittedName>
</protein>
<name>A0AAU7UAM5_9DEIO</name>
<dbReference type="EC" id="2.-.-.-" evidence="2"/>
<dbReference type="PANTHER" id="PTHR43792">
    <property type="entry name" value="GNAT FAMILY, PUTATIVE (AFU_ORTHOLOGUE AFUA_3G00765)-RELATED-RELATED"/>
    <property type="match status" value="1"/>
</dbReference>
<proteinExistence type="predicted"/>
<feature type="domain" description="N-acetyltransferase" evidence="1">
    <location>
        <begin position="13"/>
        <end position="181"/>
    </location>
</feature>
<sequence length="184" mass="20534">MVTDSWTIRSSRLLLRPLQQHDAPVLARYRNDPQVAAFQAWPLPYTLEQAQALIEAMQGRAPGDEGWVQIAVTLTSTGQLMGDVALRTFDRGAGGQAEVGVTLSPEAQGQGYAQEALTALLGHVFGTLRLHRVSASIDPRNEGVRRLLERLGFRHEGTQLQSYWHRGTWTDDAIYALLREEWNT</sequence>